<feature type="domain" description="SAMD1-like winged helix (WH)" evidence="22">
    <location>
        <begin position="8"/>
        <end position="84"/>
    </location>
</feature>
<keyword evidence="10" id="KW-0156">Chromatin regulator</keyword>
<dbReference type="Pfam" id="PF01853">
    <property type="entry name" value="MOZ_SAS"/>
    <property type="match status" value="1"/>
</dbReference>
<dbReference type="InterPro" id="IPR040706">
    <property type="entry name" value="Zf-MYST"/>
</dbReference>
<dbReference type="InterPro" id="IPR013083">
    <property type="entry name" value="Znf_RING/FYVE/PHD"/>
</dbReference>
<gene>
    <name evidence="23" type="ORF">MAR_029687</name>
</gene>
<dbReference type="EC" id="2.3.1.48" evidence="3"/>
<keyword evidence="7" id="KW-0677">Repeat</keyword>
<dbReference type="Pfam" id="PF01530">
    <property type="entry name" value="zf-C2HC"/>
    <property type="match status" value="1"/>
</dbReference>
<dbReference type="InterPro" id="IPR005818">
    <property type="entry name" value="Histone_H1/H5_H15"/>
</dbReference>
<reference evidence="23" key="1">
    <citation type="submission" date="2022-11" db="EMBL/GenBank/DDBJ databases">
        <title>Centuries of genome instability and evolution in soft-shell clam transmissible cancer (bioRxiv).</title>
        <authorList>
            <person name="Hart S.F.M."/>
            <person name="Yonemitsu M.A."/>
            <person name="Giersch R.M."/>
            <person name="Beal B.F."/>
            <person name="Arriagada G."/>
            <person name="Davis B.W."/>
            <person name="Ostrander E.A."/>
            <person name="Goff S.P."/>
            <person name="Metzger M.J."/>
        </authorList>
    </citation>
    <scope>NUCLEOTIDE SEQUENCE</scope>
    <source>
        <strain evidence="23">MELC-2E11</strain>
        <tissue evidence="23">Siphon/mantle</tissue>
    </source>
</reference>
<dbReference type="SUPFAM" id="SSF55729">
    <property type="entry name" value="Acyl-CoA N-acyltransferases (Nat)"/>
    <property type="match status" value="1"/>
</dbReference>
<dbReference type="Gene3D" id="3.30.40.10">
    <property type="entry name" value="Zinc/RING finger domain, C3HC4 (zinc finger)"/>
    <property type="match status" value="1"/>
</dbReference>
<evidence type="ECO:0000256" key="3">
    <source>
        <dbReference type="ARBA" id="ARBA00013184"/>
    </source>
</evidence>
<feature type="compositionally biased region" description="Pro residues" evidence="18">
    <location>
        <begin position="1630"/>
        <end position="1640"/>
    </location>
</feature>
<dbReference type="CDD" id="cd04301">
    <property type="entry name" value="NAT_SF"/>
    <property type="match status" value="1"/>
</dbReference>
<dbReference type="InterPro" id="IPR002515">
    <property type="entry name" value="Znf_C2H2C"/>
</dbReference>
<evidence type="ECO:0000259" key="21">
    <source>
        <dbReference type="PROSITE" id="PS51726"/>
    </source>
</evidence>
<evidence type="ECO:0000256" key="1">
    <source>
        <dbReference type="ARBA" id="ARBA00004123"/>
    </source>
</evidence>
<dbReference type="SMART" id="SM00249">
    <property type="entry name" value="PHD"/>
    <property type="match status" value="1"/>
</dbReference>
<keyword evidence="13" id="KW-0010">Activator</keyword>
<evidence type="ECO:0000313" key="24">
    <source>
        <dbReference type="Proteomes" id="UP001164746"/>
    </source>
</evidence>
<feature type="compositionally biased region" description="Polar residues" evidence="18">
    <location>
        <begin position="1682"/>
        <end position="1721"/>
    </location>
</feature>
<evidence type="ECO:0000256" key="9">
    <source>
        <dbReference type="ARBA" id="ARBA00022833"/>
    </source>
</evidence>
<dbReference type="PROSITE" id="PS51726">
    <property type="entry name" value="MYST_HAT"/>
    <property type="match status" value="1"/>
</dbReference>
<comment type="similarity">
    <text evidence="2">Belongs to the MYST (SAS/MOZ) family.</text>
</comment>
<feature type="compositionally biased region" description="Basic and acidic residues" evidence="18">
    <location>
        <begin position="1399"/>
        <end position="1408"/>
    </location>
</feature>
<dbReference type="InterPro" id="IPR048589">
    <property type="entry name" value="SAMD1-like_WH"/>
</dbReference>
<evidence type="ECO:0000259" key="22">
    <source>
        <dbReference type="PROSITE" id="PS52014"/>
    </source>
</evidence>
<evidence type="ECO:0000256" key="2">
    <source>
        <dbReference type="ARBA" id="ARBA00010107"/>
    </source>
</evidence>
<feature type="compositionally biased region" description="Basic and acidic residues" evidence="18">
    <location>
        <begin position="1120"/>
        <end position="1130"/>
    </location>
</feature>
<comment type="subcellular location">
    <subcellularLocation>
        <location evidence="1">Nucleus</location>
    </subcellularLocation>
</comment>
<feature type="region of interest" description="Disordered" evidence="18">
    <location>
        <begin position="1875"/>
        <end position="1942"/>
    </location>
</feature>
<feature type="region of interest" description="Disordered" evidence="18">
    <location>
        <begin position="1599"/>
        <end position="1741"/>
    </location>
</feature>
<feature type="region of interest" description="Disordered" evidence="18">
    <location>
        <begin position="323"/>
        <end position="394"/>
    </location>
</feature>
<dbReference type="PANTHER" id="PTHR10615:SF217">
    <property type="entry name" value="HISTONE ACETYLTRANSFERASE"/>
    <property type="match status" value="1"/>
</dbReference>
<dbReference type="InterPro" id="IPR019787">
    <property type="entry name" value="Znf_PHD-finger"/>
</dbReference>
<feature type="compositionally biased region" description="Polar residues" evidence="18">
    <location>
        <begin position="1454"/>
        <end position="1465"/>
    </location>
</feature>
<keyword evidence="8 17" id="KW-0863">Zinc-finger</keyword>
<evidence type="ECO:0000256" key="10">
    <source>
        <dbReference type="ARBA" id="ARBA00022853"/>
    </source>
</evidence>
<dbReference type="Gene3D" id="1.10.10.10">
    <property type="entry name" value="Winged helix-like DNA-binding domain superfamily/Winged helix DNA-binding domain"/>
    <property type="match status" value="2"/>
</dbReference>
<evidence type="ECO:0000256" key="4">
    <source>
        <dbReference type="ARBA" id="ARBA00022553"/>
    </source>
</evidence>
<feature type="compositionally biased region" description="Basic residues" evidence="18">
    <location>
        <begin position="1104"/>
        <end position="1115"/>
    </location>
</feature>
<feature type="compositionally biased region" description="Low complexity" evidence="18">
    <location>
        <begin position="1909"/>
        <end position="1936"/>
    </location>
</feature>
<dbReference type="Proteomes" id="UP001164746">
    <property type="component" value="Chromosome 2"/>
</dbReference>
<dbReference type="PROSITE" id="PS51504">
    <property type="entry name" value="H15"/>
    <property type="match status" value="1"/>
</dbReference>
<evidence type="ECO:0000256" key="5">
    <source>
        <dbReference type="ARBA" id="ARBA00022679"/>
    </source>
</evidence>
<feature type="region of interest" description="Disordered" evidence="18">
    <location>
        <begin position="601"/>
        <end position="643"/>
    </location>
</feature>
<feature type="compositionally biased region" description="Basic residues" evidence="18">
    <location>
        <begin position="1203"/>
        <end position="1217"/>
    </location>
</feature>
<evidence type="ECO:0000256" key="15">
    <source>
        <dbReference type="ARBA" id="ARBA00023242"/>
    </source>
</evidence>
<feature type="domain" description="H15" evidence="20">
    <location>
        <begin position="91"/>
        <end position="165"/>
    </location>
</feature>
<keyword evidence="5" id="KW-0808">Transferase</keyword>
<feature type="compositionally biased region" description="Polar residues" evidence="18">
    <location>
        <begin position="1287"/>
        <end position="1316"/>
    </location>
</feature>
<evidence type="ECO:0000256" key="18">
    <source>
        <dbReference type="SAM" id="MobiDB-lite"/>
    </source>
</evidence>
<feature type="region of interest" description="Disordered" evidence="18">
    <location>
        <begin position="1498"/>
        <end position="1521"/>
    </location>
</feature>
<feature type="region of interest" description="Disordered" evidence="18">
    <location>
        <begin position="1087"/>
        <end position="1465"/>
    </location>
</feature>
<comment type="catalytic activity">
    <reaction evidence="16">
        <text>L-lysyl-[protein] + acetyl-CoA = N(6)-acetyl-L-lysyl-[protein] + CoA + H(+)</text>
        <dbReference type="Rhea" id="RHEA:45948"/>
        <dbReference type="Rhea" id="RHEA-COMP:9752"/>
        <dbReference type="Rhea" id="RHEA-COMP:10731"/>
        <dbReference type="ChEBI" id="CHEBI:15378"/>
        <dbReference type="ChEBI" id="CHEBI:29969"/>
        <dbReference type="ChEBI" id="CHEBI:57287"/>
        <dbReference type="ChEBI" id="CHEBI:57288"/>
        <dbReference type="ChEBI" id="CHEBI:61930"/>
        <dbReference type="EC" id="2.3.1.48"/>
    </reaction>
</comment>
<feature type="compositionally biased region" description="Low complexity" evidence="18">
    <location>
        <begin position="380"/>
        <end position="394"/>
    </location>
</feature>
<evidence type="ECO:0000256" key="17">
    <source>
        <dbReference type="PROSITE-ProRule" id="PRU00146"/>
    </source>
</evidence>
<accession>A0ABY7DH67</accession>
<keyword evidence="24" id="KW-1185">Reference proteome</keyword>
<organism evidence="23 24">
    <name type="scientific">Mya arenaria</name>
    <name type="common">Soft-shell clam</name>
    <dbReference type="NCBI Taxonomy" id="6604"/>
    <lineage>
        <taxon>Eukaryota</taxon>
        <taxon>Metazoa</taxon>
        <taxon>Spiralia</taxon>
        <taxon>Lophotrochozoa</taxon>
        <taxon>Mollusca</taxon>
        <taxon>Bivalvia</taxon>
        <taxon>Autobranchia</taxon>
        <taxon>Heteroconchia</taxon>
        <taxon>Euheterodonta</taxon>
        <taxon>Imparidentia</taxon>
        <taxon>Neoheterodontei</taxon>
        <taxon>Myida</taxon>
        <taxon>Myoidea</taxon>
        <taxon>Myidae</taxon>
        <taxon>Mya</taxon>
    </lineage>
</organism>
<dbReference type="SUPFAM" id="SSF103637">
    <property type="entry name" value="CCHHC domain"/>
    <property type="match status" value="1"/>
</dbReference>
<feature type="region of interest" description="Disordered" evidence="18">
    <location>
        <begin position="673"/>
        <end position="752"/>
    </location>
</feature>
<dbReference type="PROSITE" id="PS52014">
    <property type="entry name" value="SAMD1_WH"/>
    <property type="match status" value="1"/>
</dbReference>
<sequence length="2060" mass="228640">MAKEGGNSGEHANQTYTKWLLDAIHKVKSQKQRPNDERICNAVRQIHKVSKDSLLEQLELAVQDGRILKVMNKGICSYRDPDIRPPPKPLKVSRTSDLTKFVVRAVKNGDLEHGMTVKQIEKYVQDLYSVETQESSFTESLKSTIRKGIVHGMFEKDGKFIKLKEKTIAGSGQKVDDDNCEYSFCFEEENKEVCRPCPVCSFCLGDEKKNRDGDPEELLSCVDCGNSGHPSCLKFSAELTKNVKKTRWQCIECKTCFFCRKAGREWVCNICDPDRGSKKGRKYLELAEKFKKGLTKSPKTPDSAKALKLKESCPTPGCDGLGNINGRSKHHRKQYQCPRIPPNHRIPKKLGRKRLGSDLDSSSGKLVVQAKLHSRVPAQESSSSDSENESTFESLAALSKPKGLVDGLSKFFTPSDKRKSRVSLSSSATLVQIKSSKPTSLMTQTKSQSQSCKAASKLIRKSKLYNVHRKRRKLIEPPGTGQLKGLFDGLSHIFTAQGERKRSMAVYSNFQKRKKLMADCDNLISQSKCDNSFSGSDVKDTLTSRHSVIDGKIANADLLTRGRWCGRGRGRSSGFASASPHSRFRLPYRDDLMLDSYQSDQYSSTSCDTGSPTRSVSSDLGMGRGKKDSEDGGVCESMLPPGVEQEDVDLFNQAQTRAIETLNQLSAGFQELAEQQARRDGKPTSSHSQPCQEEIKTDPVSPVPGPTPVGSAATPGPGSTTPLKSSQSSVGTSQPPPTPSTSTSTAGQLPSQGRYPPCIEFGKYEINTWYSSPYPQEYARLSKLYICEYCLKYMKSRSVLQRHMNKCGLQHPPANEIYRHNNLSVFEVDGNVSKIYCQNLCLLAKLFLDHKTLYYDVEPFLFYAITQNDEEGCHLVGYFSKEKHCQQKYNVSCIMTMPQYQRKGYGRFLIDFSYLLSRREGQTGSPEKPLSDLGRVSYQAYWRSVILEYIANCPAETSITIKGISRQTGMCPQDITQTLHLLAMIKCRNEKVVVMVNRPLVDDHMERLQSGRSRRLDLNPDALKWTPLISSQSLAEEEKNTENEVSNHLRKMSKLVSSMSHEFGSSPIKSDLDGSYLSPIKEVVEVTDSTPVKTPPSPKDKLQVRKKRGRKRRLQNNHVGPEDKRTKYDSDAEDEDSGDDESMDTRNASFLTSRSMADSDLSMNNPLLSPIVEKPRSRGWPKGVPRKRKDESPASHIKDKLPKARGRGRGRGRRPGRPPRIAADSGLDKPVLSSLDELGTEKDENETNELHTDNSRYRDRQLPNGELNLSSASSSSDSESEADSKSNRNTLSPAIRQRSNAKNGARNTGSEDQNIGSEILNHKSPVKGDQKVTQKSLSPSSTEGVRDNCTPEVPAHVPSPLPVLPESGSECVSDSISDDVPSLTPQVPTPHSIDSYDGPVDKGLEEVPPKSPQTSVNNQSHSANTEQTNGNTSNTDTLLSSGQQHKDQTLVPCDTSNSAKLNESVSSETEELIADSSALASSSIVEQMANEDLENEMDDCDEIDNNSMGDIPSDDNLQDFDSDTSTQEALRATENLEQVIAAELNSSLEQPDETQNAASALTSDTLVQREESMHIDNMVNVASVGSVHSIHSVNVPSVEQPVPQTEHPLPSPRHPHPSPHNMVSPHHPSPHQPGPSPHLPSPHHTMSPHHTLSPHHNVSPQCNQMTNQMFSPNQQMNNMNNTGMPSNRYGSDIDVNQLSGLESPTSMSSTELQNTSGDNSLQQHRQQQPPPPPQQMGPLNPVLTDCAQQQQQQQQQNAQQPQLFNSNQFLNNSMPISYSGTSYMDTVNSAMLSNTAYMPIVSSASMNFMTPNNFSQVLLQPTQPQQTQRLSHNNTPCPTNVRQANPGFENRQNSCSLAKLQQMANGMMEMMPGENQQMTPPPLTPPPSVSSMSTPTSMMRAMQTPNAVQQSMQQQQQQFNRQYQRPNKSSSSKQKSANVTVGQNLSFSPNVAIQPNTNMIPRYDIMNSYRMQQPMLNTGYITANPGFINPLRQPNLPMQVSLNMNMNAINPLPMNPMNMNPQQHFQQHMQAPQSNNMYTTYGYINGGLQNTLNMNMNMRR</sequence>
<feature type="compositionally biased region" description="Basic and acidic residues" evidence="18">
    <location>
        <begin position="1248"/>
        <end position="1261"/>
    </location>
</feature>
<feature type="compositionally biased region" description="Basic and acidic residues" evidence="18">
    <location>
        <begin position="1188"/>
        <end position="1202"/>
    </location>
</feature>
<feature type="compositionally biased region" description="Polar residues" evidence="18">
    <location>
        <begin position="1145"/>
        <end position="1167"/>
    </location>
</feature>
<dbReference type="InterPro" id="IPR016181">
    <property type="entry name" value="Acyl_CoA_acyltransferase"/>
</dbReference>
<feature type="compositionally biased region" description="Polar residues" evidence="18">
    <location>
        <begin position="1333"/>
        <end position="1343"/>
    </location>
</feature>
<name>A0ABY7DH67_MYAAR</name>
<dbReference type="Gene3D" id="3.40.630.30">
    <property type="match status" value="1"/>
</dbReference>
<evidence type="ECO:0000259" key="19">
    <source>
        <dbReference type="PROSITE" id="PS50016"/>
    </source>
</evidence>
<proteinExistence type="inferred from homology"/>
<dbReference type="Pfam" id="PF17772">
    <property type="entry name" value="zf-MYST"/>
    <property type="match status" value="1"/>
</dbReference>
<feature type="compositionally biased region" description="Low complexity" evidence="18">
    <location>
        <begin position="1889"/>
        <end position="1899"/>
    </location>
</feature>
<feature type="compositionally biased region" description="Polar residues" evidence="18">
    <location>
        <begin position="1412"/>
        <end position="1443"/>
    </location>
</feature>
<dbReference type="Gene3D" id="3.30.60.60">
    <property type="entry name" value="N-acetyl transferase-like"/>
    <property type="match status" value="1"/>
</dbReference>
<feature type="compositionally biased region" description="Basic residues" evidence="18">
    <location>
        <begin position="345"/>
        <end position="354"/>
    </location>
</feature>
<evidence type="ECO:0000256" key="16">
    <source>
        <dbReference type="ARBA" id="ARBA00048017"/>
    </source>
</evidence>
<feature type="domain" description="PHD-type" evidence="19">
    <location>
        <begin position="197"/>
        <end position="256"/>
    </location>
</feature>
<dbReference type="PROSITE" id="PS50016">
    <property type="entry name" value="ZF_PHD_2"/>
    <property type="match status" value="1"/>
</dbReference>
<dbReference type="Gene3D" id="4.10.320.30">
    <property type="match status" value="1"/>
</dbReference>
<dbReference type="CDD" id="cd15618">
    <property type="entry name" value="PHD1_MOZ_MORF"/>
    <property type="match status" value="1"/>
</dbReference>
<feature type="compositionally biased region" description="Pro residues" evidence="18">
    <location>
        <begin position="1879"/>
        <end position="1888"/>
    </location>
</feature>
<dbReference type="InterPro" id="IPR036060">
    <property type="entry name" value="Znf_C2H2C_sf"/>
</dbReference>
<evidence type="ECO:0000259" key="20">
    <source>
        <dbReference type="PROSITE" id="PS51504"/>
    </source>
</evidence>
<dbReference type="InterPro" id="IPR002717">
    <property type="entry name" value="HAT_MYST-type"/>
</dbReference>
<keyword evidence="15" id="KW-0539">Nucleus</keyword>
<keyword evidence="14" id="KW-0804">Transcription</keyword>
<keyword evidence="12" id="KW-0805">Transcription regulation</keyword>
<keyword evidence="4" id="KW-0597">Phosphoprotein</keyword>
<dbReference type="InterPro" id="IPR050603">
    <property type="entry name" value="MYST_HAT"/>
</dbReference>
<feature type="compositionally biased region" description="Acidic residues" evidence="18">
    <location>
        <begin position="1512"/>
        <end position="1521"/>
    </location>
</feature>
<evidence type="ECO:0000256" key="13">
    <source>
        <dbReference type="ARBA" id="ARBA00023159"/>
    </source>
</evidence>
<keyword evidence="9" id="KW-0862">Zinc</keyword>
<dbReference type="PROSITE" id="PS51802">
    <property type="entry name" value="ZF_CCHHC"/>
    <property type="match status" value="1"/>
</dbReference>
<evidence type="ECO:0000256" key="14">
    <source>
        <dbReference type="ARBA" id="ARBA00023163"/>
    </source>
</evidence>
<evidence type="ECO:0000313" key="23">
    <source>
        <dbReference type="EMBL" id="WAQ96997.1"/>
    </source>
</evidence>
<dbReference type="EMBL" id="CP111013">
    <property type="protein sequence ID" value="WAQ96997.1"/>
    <property type="molecule type" value="Genomic_DNA"/>
</dbReference>
<evidence type="ECO:0000256" key="12">
    <source>
        <dbReference type="ARBA" id="ARBA00023015"/>
    </source>
</evidence>
<feature type="compositionally biased region" description="Acidic residues" evidence="18">
    <location>
        <begin position="1131"/>
        <end position="1142"/>
    </location>
</feature>
<dbReference type="InterPro" id="IPR001965">
    <property type="entry name" value="Znf_PHD"/>
</dbReference>
<keyword evidence="6" id="KW-0479">Metal-binding</keyword>
<keyword evidence="11" id="KW-0007">Acetylation</keyword>
<evidence type="ECO:0000256" key="8">
    <source>
        <dbReference type="ARBA" id="ARBA00022771"/>
    </source>
</evidence>
<evidence type="ECO:0000256" key="7">
    <source>
        <dbReference type="ARBA" id="ARBA00022737"/>
    </source>
</evidence>
<feature type="domain" description="MYST-type HAT" evidence="21">
    <location>
        <begin position="751"/>
        <end position="1027"/>
    </location>
</feature>
<feature type="compositionally biased region" description="Low complexity" evidence="18">
    <location>
        <begin position="1667"/>
        <end position="1681"/>
    </location>
</feature>
<dbReference type="Pfam" id="PF21524">
    <property type="entry name" value="SAMD1_WH"/>
    <property type="match status" value="1"/>
</dbReference>
<protein>
    <recommendedName>
        <fullName evidence="3">histone acetyltransferase</fullName>
        <ecNumber evidence="3">2.3.1.48</ecNumber>
    </recommendedName>
</protein>
<evidence type="ECO:0000256" key="11">
    <source>
        <dbReference type="ARBA" id="ARBA00022990"/>
    </source>
</evidence>
<feature type="compositionally biased region" description="Low complexity" evidence="18">
    <location>
        <begin position="1642"/>
        <end position="1656"/>
    </location>
</feature>
<evidence type="ECO:0000256" key="6">
    <source>
        <dbReference type="ARBA" id="ARBA00022723"/>
    </source>
</evidence>
<dbReference type="InterPro" id="IPR036388">
    <property type="entry name" value="WH-like_DNA-bd_sf"/>
</dbReference>
<dbReference type="PANTHER" id="PTHR10615">
    <property type="entry name" value="HISTONE ACETYLTRANSFERASE"/>
    <property type="match status" value="1"/>
</dbReference>